<evidence type="ECO:0000313" key="2">
    <source>
        <dbReference type="EMBL" id="KKT82561.1"/>
    </source>
</evidence>
<organism evidence="2 3">
    <name type="scientific">Candidatus Yanofskybacteria bacterium GW2011_GWA2_44_9</name>
    <dbReference type="NCBI Taxonomy" id="1619025"/>
    <lineage>
        <taxon>Bacteria</taxon>
        <taxon>Candidatus Yanofskyibacteriota</taxon>
    </lineage>
</organism>
<accession>A0A0G1KFM9</accession>
<keyword evidence="1" id="KW-1133">Transmembrane helix</keyword>
<keyword evidence="1" id="KW-0472">Membrane</keyword>
<protein>
    <submittedName>
        <fullName evidence="2">Uncharacterized protein</fullName>
    </submittedName>
</protein>
<dbReference type="AlphaFoldDB" id="A0A0G1KFM9"/>
<evidence type="ECO:0000313" key="3">
    <source>
        <dbReference type="Proteomes" id="UP000034032"/>
    </source>
</evidence>
<dbReference type="Proteomes" id="UP000034032">
    <property type="component" value="Unassembled WGS sequence"/>
</dbReference>
<gene>
    <name evidence="2" type="ORF">UW79_C0004G0018</name>
</gene>
<dbReference type="EMBL" id="LCJR01000004">
    <property type="protein sequence ID" value="KKT82561.1"/>
    <property type="molecule type" value="Genomic_DNA"/>
</dbReference>
<keyword evidence="1" id="KW-0812">Transmembrane</keyword>
<name>A0A0G1KFM9_9BACT</name>
<proteinExistence type="predicted"/>
<evidence type="ECO:0000256" key="1">
    <source>
        <dbReference type="SAM" id="Phobius"/>
    </source>
</evidence>
<feature type="transmembrane region" description="Helical" evidence="1">
    <location>
        <begin position="49"/>
        <end position="66"/>
    </location>
</feature>
<sequence length="69" mass="7544">MIDAVGISGLVLVSIAIWLKKEKGQDILFILGGGLLLIYSAYLKNTIFIVLQGVFILSALLELLKLNKK</sequence>
<feature type="transmembrane region" description="Helical" evidence="1">
    <location>
        <begin position="27"/>
        <end position="43"/>
    </location>
</feature>
<comment type="caution">
    <text evidence="2">The sequence shown here is derived from an EMBL/GenBank/DDBJ whole genome shotgun (WGS) entry which is preliminary data.</text>
</comment>
<reference evidence="2 3" key="1">
    <citation type="journal article" date="2015" name="Nature">
        <title>rRNA introns, odd ribosomes, and small enigmatic genomes across a large radiation of phyla.</title>
        <authorList>
            <person name="Brown C.T."/>
            <person name="Hug L.A."/>
            <person name="Thomas B.C."/>
            <person name="Sharon I."/>
            <person name="Castelle C.J."/>
            <person name="Singh A."/>
            <person name="Wilkins M.J."/>
            <person name="Williams K.H."/>
            <person name="Banfield J.F."/>
        </authorList>
    </citation>
    <scope>NUCLEOTIDE SEQUENCE [LARGE SCALE GENOMIC DNA]</scope>
</reference>